<gene>
    <name evidence="2" type="ORF">SapgrDRAFT_1029</name>
</gene>
<proteinExistence type="predicted"/>
<protein>
    <recommendedName>
        <fullName evidence="4">DUF4834 family protein</fullName>
    </recommendedName>
</protein>
<dbReference type="Pfam" id="PF16118">
    <property type="entry name" value="DUF4834"/>
    <property type="match status" value="1"/>
</dbReference>
<evidence type="ECO:0000313" key="2">
    <source>
        <dbReference type="EMBL" id="EJF52754.1"/>
    </source>
</evidence>
<reference evidence="3" key="1">
    <citation type="journal article" date="2012" name="Stand. Genomic Sci.">
        <title>Permanent draft genome sequence of the gliding predator Saprospira grandis strain Sa g1 (= HR1).</title>
        <authorList>
            <person name="Mavromatis K."/>
            <person name="Chertkov O."/>
            <person name="Lapidus A."/>
            <person name="Nolan M."/>
            <person name="Lucas S."/>
            <person name="Tice H."/>
            <person name="Del Rio T.G."/>
            <person name="Cheng J.F."/>
            <person name="Han C."/>
            <person name="Tapia R."/>
            <person name="Bruce D."/>
            <person name="Goodwin L.A."/>
            <person name="Pitluck S."/>
            <person name="Huntemann M."/>
            <person name="Liolios K."/>
            <person name="Pagani I."/>
            <person name="Ivanova N."/>
            <person name="Mikhailova N."/>
            <person name="Pati A."/>
            <person name="Chen A."/>
            <person name="Palaniappan K."/>
            <person name="Land M."/>
            <person name="Brambilla E.M."/>
            <person name="Rohde M."/>
            <person name="Spring S."/>
            <person name="Goker M."/>
            <person name="Detter J.C."/>
            <person name="Bristow J."/>
            <person name="Eisen J.A."/>
            <person name="Markowitz V."/>
            <person name="Hugenholtz P."/>
            <person name="Kyrpides N.C."/>
            <person name="Klenk H.P."/>
            <person name="Woyke T."/>
        </authorList>
    </citation>
    <scope>NUCLEOTIDE SEQUENCE [LARGE SCALE GENOMIC DNA]</scope>
    <source>
        <strain evidence="3">DSM 2844</strain>
    </source>
</reference>
<accession>J0NZ05</accession>
<dbReference type="HOGENOM" id="CLU_2425219_0_0_10"/>
<feature type="region of interest" description="Disordered" evidence="1">
    <location>
        <begin position="43"/>
        <end position="93"/>
    </location>
</feature>
<organism evidence="2 3">
    <name type="scientific">Saprospira grandis DSM 2844</name>
    <dbReference type="NCBI Taxonomy" id="694433"/>
    <lineage>
        <taxon>Bacteria</taxon>
        <taxon>Pseudomonadati</taxon>
        <taxon>Bacteroidota</taxon>
        <taxon>Saprospiria</taxon>
        <taxon>Saprospirales</taxon>
        <taxon>Saprospiraceae</taxon>
        <taxon>Saprospira</taxon>
    </lineage>
</organism>
<dbReference type="EMBL" id="JH719942">
    <property type="protein sequence ID" value="EJF52754.1"/>
    <property type="molecule type" value="Genomic_DNA"/>
</dbReference>
<evidence type="ECO:0000313" key="3">
    <source>
        <dbReference type="Proteomes" id="UP000005113"/>
    </source>
</evidence>
<evidence type="ECO:0008006" key="4">
    <source>
        <dbReference type="Google" id="ProtNLM"/>
    </source>
</evidence>
<dbReference type="AlphaFoldDB" id="J0NZ05"/>
<sequence length="93" mass="11314">MRTLFLIFFAYLVYRFLIRPIFLAPPKRERPLSPQEQFMRMFQQQMQTQQQGQGQYVSEQEFGTQQQSNSQQKQKQKQQPQNDGEYIDFEELD</sequence>
<dbReference type="RefSeq" id="WP_002657942.1">
    <property type="nucleotide sequence ID" value="NZ_JH719942.1"/>
</dbReference>
<dbReference type="OrthoDB" id="9883138at2"/>
<name>J0NZ05_9BACT</name>
<dbReference type="Proteomes" id="UP000005113">
    <property type="component" value="Unassembled WGS sequence"/>
</dbReference>
<feature type="compositionally biased region" description="Low complexity" evidence="1">
    <location>
        <begin position="43"/>
        <end position="55"/>
    </location>
</feature>
<feature type="compositionally biased region" description="Low complexity" evidence="1">
    <location>
        <begin position="65"/>
        <end position="82"/>
    </location>
</feature>
<dbReference type="InterPro" id="IPR032272">
    <property type="entry name" value="DUF4834"/>
</dbReference>
<evidence type="ECO:0000256" key="1">
    <source>
        <dbReference type="SAM" id="MobiDB-lite"/>
    </source>
</evidence>